<feature type="domain" description="Tle cognate immunity protein 4 C-terminal" evidence="1">
    <location>
        <begin position="155"/>
        <end position="297"/>
    </location>
</feature>
<sequence>MGTNLIGRFSVSTPTEMEIKLRSSMLRRTELKEIRWSPGREMEARSLEWERQLQEIHELKAPEGKKALIITQVDKFPLLEKWAKGIYYYHDFYDEEAAQWSLLLDSGPIGLWIVGKPTIVEMELINHKMAKNIENIALHYQTLNAAQAELGRASNGFYLSHGVIDLPYSVHEESIARFEGHPLQLSLLIEMYMDARKEIETTSLISGTRAMLAASLFIPGSSMSKIRLQHREVAGMPGEESVLRIKEGDSRNLVFTWRFNGKYDSGEYPTTRIEMESPDGNLDEKLQIWDAILDSMKPMFVRKPS</sequence>
<keyword evidence="3" id="KW-1185">Reference proteome</keyword>
<dbReference type="AlphaFoldDB" id="A0A8J7S7F0"/>
<proteinExistence type="predicted"/>
<reference evidence="2" key="1">
    <citation type="submission" date="2020-12" db="EMBL/GenBank/DDBJ databases">
        <title>Geomonas sp. Red875, isolated from river sediment.</title>
        <authorList>
            <person name="Xu Z."/>
            <person name="Zhang Z."/>
            <person name="Masuda Y."/>
            <person name="Itoh H."/>
            <person name="Senoo K."/>
        </authorList>
    </citation>
    <scope>NUCLEOTIDE SEQUENCE</scope>
    <source>
        <strain evidence="2">Red875</strain>
    </source>
</reference>
<evidence type="ECO:0000313" key="2">
    <source>
        <dbReference type="EMBL" id="MBJ6727001.1"/>
    </source>
</evidence>
<dbReference type="Pfam" id="PF18426">
    <property type="entry name" value="Tli4_C"/>
    <property type="match status" value="1"/>
</dbReference>
<protein>
    <recommendedName>
        <fullName evidence="1">Tle cognate immunity protein 4 C-terminal domain-containing protein</fullName>
    </recommendedName>
</protein>
<comment type="caution">
    <text evidence="2">The sequence shown here is derived from an EMBL/GenBank/DDBJ whole genome shotgun (WGS) entry which is preliminary data.</text>
</comment>
<name>A0A8J7S7F0_9BACT</name>
<evidence type="ECO:0000313" key="3">
    <source>
        <dbReference type="Proteomes" id="UP000636888"/>
    </source>
</evidence>
<dbReference type="RefSeq" id="WP_199385918.1">
    <property type="nucleotide sequence ID" value="NZ_JAEMHM010000019.1"/>
</dbReference>
<organism evidence="2 3">
    <name type="scientific">Geomesophilobacter sediminis</name>
    <dbReference type="NCBI Taxonomy" id="2798584"/>
    <lineage>
        <taxon>Bacteria</taxon>
        <taxon>Pseudomonadati</taxon>
        <taxon>Thermodesulfobacteriota</taxon>
        <taxon>Desulfuromonadia</taxon>
        <taxon>Geobacterales</taxon>
        <taxon>Geobacteraceae</taxon>
        <taxon>Geomesophilobacter</taxon>
    </lineage>
</organism>
<dbReference type="EMBL" id="JAEMHM010000019">
    <property type="protein sequence ID" value="MBJ6727001.1"/>
    <property type="molecule type" value="Genomic_DNA"/>
</dbReference>
<dbReference type="Proteomes" id="UP000636888">
    <property type="component" value="Unassembled WGS sequence"/>
</dbReference>
<gene>
    <name evidence="2" type="ORF">JFN93_20005</name>
</gene>
<accession>A0A8J7S7F0</accession>
<dbReference type="InterPro" id="IPR041290">
    <property type="entry name" value="Tli4_C"/>
</dbReference>
<evidence type="ECO:0000259" key="1">
    <source>
        <dbReference type="Pfam" id="PF18426"/>
    </source>
</evidence>